<accession>B1VXP4</accession>
<dbReference type="EMBL" id="AP009493">
    <property type="protein sequence ID" value="BAG18510.1"/>
    <property type="molecule type" value="Genomic_DNA"/>
</dbReference>
<dbReference type="AlphaFoldDB" id="B1VXP4"/>
<sequence>MAQPVWQDPVPLSLDTAPVPEYGSGSLADLLPTLVAGQEVPGFTAAIPELTPADRNCVFLIDGLGWEQIKAHPDEAPFLHSLLPTSRGGTGRPLTAGFPSTTATSLASVGTGLPPGEHGLPGYTARNPETGELMNQLRWKPWTAPKVWQPYPTVFQLADAAGVHTAQVSAPTFEQTPLTKVALSGGSFLGRLSGEDRMDVAAQRLAAGDRSLVYTYYSEVDGKGHRFGTDSDAWRGQLMYVDGLARRLAEQLPPRSALYITADHGMIDIPFDEQSRIDFDEDWELSAGVALLGGEGRARHVYAVPGARADVLAVWREVLGEQFWVASRDEAIAAGWFGPTVDERVYGRIGDVVAAAHDDVIITASVNEPHESAMAGVHGSLTPVEQLVPLLEVRS</sequence>
<dbReference type="SUPFAM" id="SSF53649">
    <property type="entry name" value="Alkaline phosphatase-like"/>
    <property type="match status" value="1"/>
</dbReference>
<dbReference type="GO" id="GO:0016787">
    <property type="term" value="F:hydrolase activity"/>
    <property type="evidence" value="ECO:0007669"/>
    <property type="project" value="UniProtKB-ARBA"/>
</dbReference>
<dbReference type="eggNOG" id="COG1524">
    <property type="taxonomic scope" value="Bacteria"/>
</dbReference>
<reference evidence="2" key="1">
    <citation type="journal article" date="2008" name="J. Bacteriol.">
        <title>Genome sequence of the streptomycin-producing microorganism Streptomyces griseus IFO 13350.</title>
        <authorList>
            <person name="Ohnishi Y."/>
            <person name="Ishikawa J."/>
            <person name="Hara H."/>
            <person name="Suzuki H."/>
            <person name="Ikenoya M."/>
            <person name="Ikeda H."/>
            <person name="Yamashita A."/>
            <person name="Hattori M."/>
            <person name="Horinouchi S."/>
        </authorList>
    </citation>
    <scope>NUCLEOTIDE SEQUENCE [LARGE SCALE GENOMIC DNA]</scope>
    <source>
        <strain evidence="2">JCM 4626 / NBRC 13350</strain>
    </source>
</reference>
<evidence type="ECO:0000313" key="2">
    <source>
        <dbReference type="Proteomes" id="UP000001685"/>
    </source>
</evidence>
<dbReference type="RefSeq" id="WP_003965746.1">
    <property type="nucleotide sequence ID" value="NC_010572.1"/>
</dbReference>
<dbReference type="PANTHER" id="PTHR10151">
    <property type="entry name" value="ECTONUCLEOTIDE PYROPHOSPHATASE/PHOSPHODIESTERASE"/>
    <property type="match status" value="1"/>
</dbReference>
<dbReference type="Gene3D" id="3.40.720.10">
    <property type="entry name" value="Alkaline Phosphatase, subunit A"/>
    <property type="match status" value="1"/>
</dbReference>
<gene>
    <name evidence="1" type="ordered locus">SGR_1681</name>
</gene>
<dbReference type="KEGG" id="sgr:SGR_1681"/>
<organism evidence="1 2">
    <name type="scientific">Streptomyces griseus subsp. griseus (strain JCM 4626 / CBS 651.72 / NBRC 13350 / KCC S-0626 / ISP 5235)</name>
    <dbReference type="NCBI Taxonomy" id="455632"/>
    <lineage>
        <taxon>Bacteria</taxon>
        <taxon>Bacillati</taxon>
        <taxon>Actinomycetota</taxon>
        <taxon>Actinomycetes</taxon>
        <taxon>Kitasatosporales</taxon>
        <taxon>Streptomycetaceae</taxon>
        <taxon>Streptomyces</taxon>
    </lineage>
</organism>
<name>B1VXP4_STRGG</name>
<dbReference type="PANTHER" id="PTHR10151:SF120">
    <property type="entry name" value="BIS(5'-ADENOSYL)-TRIPHOSPHATASE"/>
    <property type="match status" value="1"/>
</dbReference>
<dbReference type="Pfam" id="PF01663">
    <property type="entry name" value="Phosphodiest"/>
    <property type="match status" value="1"/>
</dbReference>
<protein>
    <submittedName>
        <fullName evidence="1">Phosphodiesterase</fullName>
    </submittedName>
</protein>
<dbReference type="Proteomes" id="UP000001685">
    <property type="component" value="Chromosome"/>
</dbReference>
<dbReference type="PATRIC" id="fig|455632.4.peg.1703"/>
<evidence type="ECO:0000313" key="1">
    <source>
        <dbReference type="EMBL" id="BAG18510.1"/>
    </source>
</evidence>
<dbReference type="HOGENOM" id="CLU_039939_0_0_11"/>
<dbReference type="InterPro" id="IPR002591">
    <property type="entry name" value="Phosphodiest/P_Trfase"/>
</dbReference>
<dbReference type="InterPro" id="IPR017850">
    <property type="entry name" value="Alkaline_phosphatase_core_sf"/>
</dbReference>
<proteinExistence type="predicted"/>